<evidence type="ECO:0000256" key="1">
    <source>
        <dbReference type="SAM" id="MobiDB-lite"/>
    </source>
</evidence>
<feature type="compositionally biased region" description="Polar residues" evidence="1">
    <location>
        <begin position="1187"/>
        <end position="1197"/>
    </location>
</feature>
<feature type="region of interest" description="Disordered" evidence="1">
    <location>
        <begin position="1173"/>
        <end position="1197"/>
    </location>
</feature>
<dbReference type="PANTHER" id="PTHR30451">
    <property type="entry name" value="OUTER MEMBRANE USHER PROTEIN"/>
    <property type="match status" value="1"/>
</dbReference>
<dbReference type="GO" id="GO:0015473">
    <property type="term" value="F:fimbrial usher porin activity"/>
    <property type="evidence" value="ECO:0007669"/>
    <property type="project" value="InterPro"/>
</dbReference>
<feature type="domain" description="Spore coat protein U/FanG" evidence="2">
    <location>
        <begin position="977"/>
        <end position="1114"/>
    </location>
</feature>
<protein>
    <recommendedName>
        <fullName evidence="2">Spore coat protein U/FanG domain-containing protein</fullName>
    </recommendedName>
</protein>
<dbReference type="InterPro" id="IPR042186">
    <property type="entry name" value="FimD_plug_dom"/>
</dbReference>
<dbReference type="EMBL" id="JAPDRN010000092">
    <property type="protein sequence ID" value="KAJ9624662.1"/>
    <property type="molecule type" value="Genomic_DNA"/>
</dbReference>
<dbReference type="SMART" id="SM00972">
    <property type="entry name" value="SCPU"/>
    <property type="match status" value="2"/>
</dbReference>
<comment type="caution">
    <text evidence="3">The sequence shown here is derived from an EMBL/GenBank/DDBJ whole genome shotgun (WGS) entry which is preliminary data.</text>
</comment>
<dbReference type="InterPro" id="IPR007893">
    <property type="entry name" value="Spore_coat_U/FanG"/>
</dbReference>
<dbReference type="AlphaFoldDB" id="A0AA38XVK6"/>
<dbReference type="Gene3D" id="2.60.40.3110">
    <property type="match status" value="1"/>
</dbReference>
<sequence length="1197" mass="126373">MSAALGAALSPAAHAADVSGVSADTLLPPPTPLTANQTLYLDVTLNSTPRGLLPFTDNRGRLQASPEILRQLGFNASGEVPVYLDQISGAVVRYDAQLQTLALDVPVDQLTLPTTMLGRPQVRAPRGSASPGVLLNYDLYGSRVDSLGNLTLSSELRVFGIGAGTFDNTAVSRRYQTGDRHWRSESVRLDTRWTLDFPDRALTLEVGDFYSGFVDWSRPVRLGGLQIGRNYGLQPYRVLTPTPAFLGQAVVPSTVELYVDGLRQYSGQVPVGPFQLAAQPGISGTGSAQVVVTDAFGRMQTLDFSFYGTQQLLAKGLSDWSLGVGQLREQFGERSFAYDDRTVASASWRGGVSDTFTGEAHAEGGGGLAQAGVGGWWLLGGAGVFNAAYAHSHYQGLQGGQWALGYSWNNRRFNFNLRSVRSHGDYRDLGALQANLPPSISEQATVGLDLLRLGTLSASYLRLRYPDGEDSRYASLFWSRSWSQRWSAYLSVNQNLDNSDDRSVYLSLTASLGNNRQASLSTQRNGDRQSWVADVTQPVPGDGSAGGIGWRAQVRHGDGGSGGLAEVGILNDVGRYALGASRQAGLNYAYGSASGSLVWMAGHTFAAREVADAFAVVSTNGIGGVPVRLENRLIGVTDDRGLLLISPLLSWQRNRVSIDTLDLPADMRADRIEDWVTPRQRAGTGLTFNLRSRPSLTLTVQDMAGQPLEAGSEVQLPDGRQASLGYDGLLYLEDVAAGTQGTMPYAGTGIAAGGRRRCMASSGAPAMRAGGGAVSLRPLLLGLLLAGLVASAPTRAAATCTATADALLPFGNVSSGASGATPGTLNITVNCSTAALSLIATTGIRVCIGLGNGTGGTSTSPWRTMVNGSSDPLNFQIYNVANYSEVTGLAPRGTPPAQELTMTYNVPLIGGSGSRTTQLFAQIPANQVLASGNYSSTFTGASVVLTWAWNEVLLGTATVPATCNGGATGTNTASNAFTFNATATVLPQCGSYLTTTMNFGNVTGGIPANIDQTATLTLTCLKRTAFQVSLDNGQNNPALSSTRRMRTTIGSNNYYLTYELYRDAARSQRWGNTLNVDTFSGVGTGSAQPLTIYGRVPPVSGQPPAGTYNDLVQVVRAVLIGVMSIASTTAWADPAPAPLQIRLTVVEGCAGTEGGPRCPVPRQHSDALHLPPQIRELAPPAQDEQGRATSEPPTTYY</sequence>
<dbReference type="Pfam" id="PF00577">
    <property type="entry name" value="Usher"/>
    <property type="match status" value="1"/>
</dbReference>
<gene>
    <name evidence="3" type="ORF">H2204_010701</name>
</gene>
<dbReference type="Pfam" id="PF05229">
    <property type="entry name" value="SCPU"/>
    <property type="match status" value="2"/>
</dbReference>
<organism evidence="3">
    <name type="scientific">Knufia peltigerae</name>
    <dbReference type="NCBI Taxonomy" id="1002370"/>
    <lineage>
        <taxon>Eukaryota</taxon>
        <taxon>Fungi</taxon>
        <taxon>Dikarya</taxon>
        <taxon>Ascomycota</taxon>
        <taxon>Pezizomycotina</taxon>
        <taxon>Eurotiomycetes</taxon>
        <taxon>Chaetothyriomycetidae</taxon>
        <taxon>Chaetothyriales</taxon>
        <taxon>Trichomeriaceae</taxon>
        <taxon>Knufia</taxon>
    </lineage>
</organism>
<dbReference type="InterPro" id="IPR000015">
    <property type="entry name" value="Fimb_usher"/>
</dbReference>
<dbReference type="PANTHER" id="PTHR30451:SF5">
    <property type="entry name" value="SLR0019 PROTEIN"/>
    <property type="match status" value="1"/>
</dbReference>
<evidence type="ECO:0000313" key="3">
    <source>
        <dbReference type="EMBL" id="KAJ9624662.1"/>
    </source>
</evidence>
<accession>A0AA38XVK6</accession>
<feature type="domain" description="Spore coat protein U/FanG" evidence="2">
    <location>
        <begin position="795"/>
        <end position="939"/>
    </location>
</feature>
<dbReference type="GO" id="GO:0016020">
    <property type="term" value="C:membrane"/>
    <property type="evidence" value="ECO:0007669"/>
    <property type="project" value="InterPro"/>
</dbReference>
<dbReference type="Gene3D" id="2.60.40.2610">
    <property type="entry name" value="Outer membrane usher protein FimD, plug domain"/>
    <property type="match status" value="1"/>
</dbReference>
<reference evidence="3" key="1">
    <citation type="submission" date="2022-10" db="EMBL/GenBank/DDBJ databases">
        <title>Culturing micro-colonial fungi from biological soil crusts in the Mojave desert and describing Neophaeococcomyces mojavensis, and introducing the new genera and species Taxawa tesnikishii.</title>
        <authorList>
            <person name="Kurbessoian T."/>
            <person name="Stajich J.E."/>
        </authorList>
    </citation>
    <scope>NUCLEOTIDE SEQUENCE</scope>
    <source>
        <strain evidence="3">TK_35</strain>
    </source>
</reference>
<evidence type="ECO:0000259" key="2">
    <source>
        <dbReference type="Pfam" id="PF05229"/>
    </source>
</evidence>
<proteinExistence type="predicted"/>
<name>A0AA38XVK6_9EURO</name>